<dbReference type="Gene3D" id="3.80.10.10">
    <property type="entry name" value="Ribonuclease Inhibitor"/>
    <property type="match status" value="1"/>
</dbReference>
<protein>
    <submittedName>
        <fullName evidence="1">Uncharacterized protein</fullName>
    </submittedName>
</protein>
<evidence type="ECO:0000313" key="1">
    <source>
        <dbReference type="EMBL" id="KAG0564820.1"/>
    </source>
</evidence>
<dbReference type="PANTHER" id="PTHR47679:SF1">
    <property type="entry name" value="PROTEIN TORNADO 1"/>
    <property type="match status" value="1"/>
</dbReference>
<dbReference type="EMBL" id="CM026429">
    <property type="protein sequence ID" value="KAG0564820.1"/>
    <property type="molecule type" value="Genomic_DNA"/>
</dbReference>
<reference evidence="1" key="1">
    <citation type="submission" date="2020-06" db="EMBL/GenBank/DDBJ databases">
        <title>WGS assembly of Ceratodon purpureus strain R40.</title>
        <authorList>
            <person name="Carey S.B."/>
            <person name="Jenkins J."/>
            <person name="Shu S."/>
            <person name="Lovell J.T."/>
            <person name="Sreedasyam A."/>
            <person name="Maumus F."/>
            <person name="Tiley G.P."/>
            <person name="Fernandez-Pozo N."/>
            <person name="Barry K."/>
            <person name="Chen C."/>
            <person name="Wang M."/>
            <person name="Lipzen A."/>
            <person name="Daum C."/>
            <person name="Saski C.A."/>
            <person name="Payton A.C."/>
            <person name="Mcbreen J.C."/>
            <person name="Conrad R.E."/>
            <person name="Kollar L.M."/>
            <person name="Olsson S."/>
            <person name="Huttunen S."/>
            <person name="Landis J.B."/>
            <person name="Wickett N.J."/>
            <person name="Johnson M.G."/>
            <person name="Rensing S.A."/>
            <person name="Grimwood J."/>
            <person name="Schmutz J."/>
            <person name="Mcdaniel S.F."/>
        </authorList>
    </citation>
    <scope>NUCLEOTIDE SEQUENCE</scope>
    <source>
        <strain evidence="1">R40</strain>
    </source>
</reference>
<dbReference type="PANTHER" id="PTHR47679">
    <property type="entry name" value="PROTEIN TORNADO 1"/>
    <property type="match status" value="1"/>
</dbReference>
<sequence>MRMRARDSHFERFSFTLTNISYHHFFSIKHSSISEYFRAMFCIASSTSTRLSLLKKASIFTTPELLVPTDISINPLAAPSLKKKLGVASKRCGCRAQKKTSQLARFLSSSYTKMEFRSSDEPQQLLDHLHKTPGLTRLDMELMDMNDVEGKKIGEAVAALESLETLVLKLDAELDEEKKSSPESLWPMDAFLTAAFLGENPNSSVRSLIIAGSGTDGDIMRLGLLPRVIEQVPLKELVFKWHGDDGAAPEEMHVLLDALVENNSIESLTLPNLVRWDFPDNADNGFIDGEIFAKIVELVKKKTTSIQKMLLHIGECRGKGADTVNLDAFYGALSSNSSIRSLTLKGPFYTPIAETQFPTWIRNTTSLKELLLEGDGDDSEVPKILFQALGENKSLTRVEMEDFFIEDEEVEELLKALKVNSTLQEIIFEPKCDREEEVQEALAKNHQVQL</sequence>
<evidence type="ECO:0000313" key="2">
    <source>
        <dbReference type="Proteomes" id="UP000822688"/>
    </source>
</evidence>
<dbReference type="SUPFAM" id="SSF52047">
    <property type="entry name" value="RNI-like"/>
    <property type="match status" value="1"/>
</dbReference>
<dbReference type="Proteomes" id="UP000822688">
    <property type="component" value="Chromosome 8"/>
</dbReference>
<dbReference type="AlphaFoldDB" id="A0A8T0H0I6"/>
<keyword evidence="2" id="KW-1185">Reference proteome</keyword>
<proteinExistence type="predicted"/>
<organism evidence="1 2">
    <name type="scientific">Ceratodon purpureus</name>
    <name type="common">Fire moss</name>
    <name type="synonym">Dicranum purpureum</name>
    <dbReference type="NCBI Taxonomy" id="3225"/>
    <lineage>
        <taxon>Eukaryota</taxon>
        <taxon>Viridiplantae</taxon>
        <taxon>Streptophyta</taxon>
        <taxon>Embryophyta</taxon>
        <taxon>Bryophyta</taxon>
        <taxon>Bryophytina</taxon>
        <taxon>Bryopsida</taxon>
        <taxon>Dicranidae</taxon>
        <taxon>Pseudoditrichales</taxon>
        <taxon>Ditrichaceae</taxon>
        <taxon>Ceratodon</taxon>
    </lineage>
</organism>
<accession>A0A8T0H0I6</accession>
<name>A0A8T0H0I6_CERPU</name>
<comment type="caution">
    <text evidence="1">The sequence shown here is derived from an EMBL/GenBank/DDBJ whole genome shotgun (WGS) entry which is preliminary data.</text>
</comment>
<dbReference type="InterPro" id="IPR032675">
    <property type="entry name" value="LRR_dom_sf"/>
</dbReference>
<gene>
    <name evidence="1" type="ORF">KC19_8G142700</name>
</gene>